<proteinExistence type="predicted"/>
<dbReference type="NCBIfam" id="TIGR00254">
    <property type="entry name" value="GGDEF"/>
    <property type="match status" value="1"/>
</dbReference>
<reference evidence="3 4" key="1">
    <citation type="journal article" date="2006" name="J. Bacteriol.">
        <title>Complete genome sequence of the dehalorespiring bacterium Desulfitobacterium hafniense Y51 and comparison with Dehalococcoides ethenogenes 195.</title>
        <authorList>
            <person name="Nonaka H."/>
            <person name="Keresztes G."/>
            <person name="Shinoda Y."/>
            <person name="Ikenaga Y."/>
            <person name="Abe M."/>
            <person name="Naito K."/>
            <person name="Inatomi K."/>
            <person name="Furukawa K."/>
            <person name="Inui M."/>
            <person name="Yukawa H."/>
        </authorList>
    </citation>
    <scope>NUCLEOTIDE SEQUENCE [LARGE SCALE GENOMIC DNA]</scope>
    <source>
        <strain evidence="3 4">Y51</strain>
    </source>
</reference>
<dbReference type="InterPro" id="IPR000160">
    <property type="entry name" value="GGDEF_dom"/>
</dbReference>
<dbReference type="FunFam" id="3.30.70.270:FF:000001">
    <property type="entry name" value="Diguanylate cyclase domain protein"/>
    <property type="match status" value="1"/>
</dbReference>
<dbReference type="KEGG" id="dsy:DSY3384"/>
<dbReference type="Proteomes" id="UP000001946">
    <property type="component" value="Chromosome"/>
</dbReference>
<feature type="transmembrane region" description="Helical" evidence="1">
    <location>
        <begin position="35"/>
        <end position="55"/>
    </location>
</feature>
<dbReference type="PROSITE" id="PS50887">
    <property type="entry name" value="GGDEF"/>
    <property type="match status" value="1"/>
</dbReference>
<accession>Q24S19</accession>
<dbReference type="InterPro" id="IPR043128">
    <property type="entry name" value="Rev_trsase/Diguanyl_cyclase"/>
</dbReference>
<dbReference type="InterPro" id="IPR029787">
    <property type="entry name" value="Nucleotide_cyclase"/>
</dbReference>
<dbReference type="CDD" id="cd01949">
    <property type="entry name" value="GGDEF"/>
    <property type="match status" value="1"/>
</dbReference>
<dbReference type="SMART" id="SM00267">
    <property type="entry name" value="GGDEF"/>
    <property type="match status" value="1"/>
</dbReference>
<dbReference type="EMBL" id="AP008230">
    <property type="protein sequence ID" value="BAE85173.1"/>
    <property type="molecule type" value="Genomic_DNA"/>
</dbReference>
<evidence type="ECO:0000313" key="3">
    <source>
        <dbReference type="EMBL" id="BAE85173.1"/>
    </source>
</evidence>
<dbReference type="SUPFAM" id="SSF55073">
    <property type="entry name" value="Nucleotide cyclase"/>
    <property type="match status" value="1"/>
</dbReference>
<evidence type="ECO:0000259" key="2">
    <source>
        <dbReference type="PROSITE" id="PS50887"/>
    </source>
</evidence>
<keyword evidence="1" id="KW-0812">Transmembrane</keyword>
<dbReference type="eggNOG" id="COG3706">
    <property type="taxonomic scope" value="Bacteria"/>
</dbReference>
<dbReference type="InterPro" id="IPR050469">
    <property type="entry name" value="Diguanylate_Cyclase"/>
</dbReference>
<dbReference type="HOGENOM" id="CLU_000445_11_16_9"/>
<evidence type="ECO:0000313" key="4">
    <source>
        <dbReference type="Proteomes" id="UP000001946"/>
    </source>
</evidence>
<feature type="domain" description="GGDEF" evidence="2">
    <location>
        <begin position="119"/>
        <end position="261"/>
    </location>
</feature>
<dbReference type="AlphaFoldDB" id="Q24S19"/>
<evidence type="ECO:0000256" key="1">
    <source>
        <dbReference type="SAM" id="Phobius"/>
    </source>
</evidence>
<gene>
    <name evidence="3" type="ordered locus">DSY3384</name>
</gene>
<name>Q24S19_DESHY</name>
<dbReference type="Gene3D" id="3.30.70.270">
    <property type="match status" value="1"/>
</dbReference>
<keyword evidence="4" id="KW-1185">Reference proteome</keyword>
<keyword evidence="1" id="KW-1133">Transmembrane helix</keyword>
<dbReference type="Pfam" id="PF00990">
    <property type="entry name" value="GGDEF"/>
    <property type="match status" value="1"/>
</dbReference>
<dbReference type="PANTHER" id="PTHR45138">
    <property type="entry name" value="REGULATORY COMPONENTS OF SENSORY TRANSDUCTION SYSTEM"/>
    <property type="match status" value="1"/>
</dbReference>
<organism evidence="3 4">
    <name type="scientific">Desulfitobacterium hafniense (strain Y51)</name>
    <dbReference type="NCBI Taxonomy" id="138119"/>
    <lineage>
        <taxon>Bacteria</taxon>
        <taxon>Bacillati</taxon>
        <taxon>Bacillota</taxon>
        <taxon>Clostridia</taxon>
        <taxon>Eubacteriales</taxon>
        <taxon>Desulfitobacteriaceae</taxon>
        <taxon>Desulfitobacterium</taxon>
    </lineage>
</organism>
<dbReference type="PANTHER" id="PTHR45138:SF9">
    <property type="entry name" value="DIGUANYLATE CYCLASE DGCM-RELATED"/>
    <property type="match status" value="1"/>
</dbReference>
<sequence>MMFRTSIRAKPKGRVSGLKKFVQIFTKLFMSHAPLILSLLGILLWLLAYFIYWFFPLHQARWVWLSVVVVLIFNGISLGEFVKTLAVKGYTDSMTGLPNKGFMYLRLNIDMEKYAKQEKEYSLAMIDIDRFKNINDTYGHLAGDKVIKEVAGILRKNVRASDEVIRWGGEEFAILLPETSEEGAANLIERIRNLMENHDFGPEIASQKVTFSAGVVSYKKLEEVKARENRLTNNTDLIVNFSDQALYQAKKTRNTVWRFSQGIIA</sequence>
<dbReference type="GO" id="GO:0052621">
    <property type="term" value="F:diguanylate cyclase activity"/>
    <property type="evidence" value="ECO:0007669"/>
    <property type="project" value="TreeGrafter"/>
</dbReference>
<feature type="transmembrane region" description="Helical" evidence="1">
    <location>
        <begin position="61"/>
        <end position="82"/>
    </location>
</feature>
<dbReference type="STRING" id="138119.DSY3384"/>
<protein>
    <recommendedName>
        <fullName evidence="2">GGDEF domain-containing protein</fullName>
    </recommendedName>
</protein>
<keyword evidence="1" id="KW-0472">Membrane</keyword>